<feature type="transmembrane region" description="Helical" evidence="1">
    <location>
        <begin position="292"/>
        <end position="317"/>
    </location>
</feature>
<protein>
    <recommendedName>
        <fullName evidence="2">Glycosyltransferase 2-like domain-containing protein</fullName>
    </recommendedName>
</protein>
<comment type="caution">
    <text evidence="3">The sequence shown here is derived from an EMBL/GenBank/DDBJ whole genome shotgun (WGS) entry which is preliminary data.</text>
</comment>
<dbReference type="InterPro" id="IPR050834">
    <property type="entry name" value="Glycosyltransf_2"/>
</dbReference>
<dbReference type="InterPro" id="IPR001173">
    <property type="entry name" value="Glyco_trans_2-like"/>
</dbReference>
<dbReference type="AlphaFoldDB" id="A0A0G1HEQ3"/>
<feature type="domain" description="Glycosyltransferase 2-like" evidence="2">
    <location>
        <begin position="4"/>
        <end position="117"/>
    </location>
</feature>
<dbReference type="STRING" id="1619110.UW36_C0007G0006"/>
<evidence type="ECO:0000313" key="3">
    <source>
        <dbReference type="EMBL" id="KKT45325.1"/>
    </source>
</evidence>
<evidence type="ECO:0000256" key="1">
    <source>
        <dbReference type="SAM" id="Phobius"/>
    </source>
</evidence>
<dbReference type="PANTHER" id="PTHR43685:SF3">
    <property type="entry name" value="SLR2126 PROTEIN"/>
    <property type="match status" value="1"/>
</dbReference>
<proteinExistence type="predicted"/>
<reference evidence="3 4" key="1">
    <citation type="journal article" date="2015" name="Nature">
        <title>rRNA introns, odd ribosomes, and small enigmatic genomes across a large radiation of phyla.</title>
        <authorList>
            <person name="Brown C.T."/>
            <person name="Hug L.A."/>
            <person name="Thomas B.C."/>
            <person name="Sharon I."/>
            <person name="Castelle C.J."/>
            <person name="Singh A."/>
            <person name="Wilkins M.J."/>
            <person name="Williams K.H."/>
            <person name="Banfield J.F."/>
        </authorList>
    </citation>
    <scope>NUCLEOTIDE SEQUENCE [LARGE SCALE GENOMIC DNA]</scope>
</reference>
<dbReference type="PANTHER" id="PTHR43685">
    <property type="entry name" value="GLYCOSYLTRANSFERASE"/>
    <property type="match status" value="1"/>
</dbReference>
<keyword evidence="1" id="KW-0472">Membrane</keyword>
<evidence type="ECO:0000313" key="4">
    <source>
        <dbReference type="Proteomes" id="UP000034128"/>
    </source>
</evidence>
<evidence type="ECO:0000259" key="2">
    <source>
        <dbReference type="Pfam" id="PF00535"/>
    </source>
</evidence>
<dbReference type="Proteomes" id="UP000034128">
    <property type="component" value="Unassembled WGS sequence"/>
</dbReference>
<feature type="transmembrane region" description="Helical" evidence="1">
    <location>
        <begin position="237"/>
        <end position="257"/>
    </location>
</feature>
<organism evidence="3 4">
    <name type="scientific">candidate division WWE3 bacterium GW2011_GWA2_44_16</name>
    <dbReference type="NCBI Taxonomy" id="1619110"/>
    <lineage>
        <taxon>Bacteria</taxon>
        <taxon>Katanobacteria</taxon>
    </lineage>
</organism>
<keyword evidence="1" id="KW-0812">Transmembrane</keyword>
<dbReference type="InterPro" id="IPR029044">
    <property type="entry name" value="Nucleotide-diphossugar_trans"/>
</dbReference>
<name>A0A0G1HEQ3_UNCKA</name>
<dbReference type="EMBL" id="LCIA01000007">
    <property type="protein sequence ID" value="KKT45325.1"/>
    <property type="molecule type" value="Genomic_DNA"/>
</dbReference>
<dbReference type="Pfam" id="PF00535">
    <property type="entry name" value="Glycos_transf_2"/>
    <property type="match status" value="1"/>
</dbReference>
<keyword evidence="1" id="KW-1133">Transmembrane helix</keyword>
<dbReference type="Gene3D" id="3.90.550.10">
    <property type="entry name" value="Spore Coat Polysaccharide Biosynthesis Protein SpsA, Chain A"/>
    <property type="match status" value="1"/>
</dbReference>
<sequence length="336" mass="37324">MKFSIIIPIRALNSFVQESVDHIKALTYKDFEVLIVTDEVEANSFADAKVKLLVSGKVGPGEKRNFAAKAAIGEVLAFLDDDAYPATNWLDEAAKLFSDASVFALGGPAVTPPTASFLEKCAGKILESTLASAGTRYRHRPEARRAVADYPSVNLFVRKEAFAKVGGYSIEFWPGEDTKLCLDLVKAYGRPFGYDPRPIVYHHRRNVFIPYLKQISRYGRHRGQFARIFPETSRLPSYFAPSIFTLGLILGPIFALVAPSIWYVYFFCLLGYLCLLAVEMVKVLLAERSLKMALHVGAGIFLTHIVYGVNFIVGIIAKPKLKLRSVDSKTRNYIGG</sequence>
<gene>
    <name evidence="3" type="ORF">UW36_C0007G0006</name>
</gene>
<feature type="transmembrane region" description="Helical" evidence="1">
    <location>
        <begin position="263"/>
        <end position="285"/>
    </location>
</feature>
<dbReference type="SUPFAM" id="SSF53448">
    <property type="entry name" value="Nucleotide-diphospho-sugar transferases"/>
    <property type="match status" value="1"/>
</dbReference>
<accession>A0A0G1HEQ3</accession>